<accession>X1C2P8</accession>
<dbReference type="PANTHER" id="PTHR32195">
    <property type="entry name" value="OS07G0662800 PROTEIN"/>
    <property type="match status" value="1"/>
</dbReference>
<keyword evidence="4" id="KW-0997">Cell inner membrane</keyword>
<protein>
    <recommendedName>
        <fullName evidence="10">Tyrosine-specific transport protein</fullName>
    </recommendedName>
</protein>
<evidence type="ECO:0000256" key="4">
    <source>
        <dbReference type="ARBA" id="ARBA00022519"/>
    </source>
</evidence>
<evidence type="ECO:0000256" key="6">
    <source>
        <dbReference type="ARBA" id="ARBA00022989"/>
    </source>
</evidence>
<keyword evidence="5 8" id="KW-0812">Transmembrane</keyword>
<evidence type="ECO:0000256" key="7">
    <source>
        <dbReference type="ARBA" id="ARBA00023136"/>
    </source>
</evidence>
<evidence type="ECO:0000313" key="9">
    <source>
        <dbReference type="EMBL" id="GAH02366.1"/>
    </source>
</evidence>
<dbReference type="InterPro" id="IPR018227">
    <property type="entry name" value="Amino_acid_transport_2"/>
</dbReference>
<evidence type="ECO:0000256" key="8">
    <source>
        <dbReference type="SAM" id="Phobius"/>
    </source>
</evidence>
<dbReference type="Pfam" id="PF03222">
    <property type="entry name" value="Trp_Tyr_perm"/>
    <property type="match status" value="1"/>
</dbReference>
<keyword evidence="3" id="KW-1003">Cell membrane</keyword>
<organism evidence="9">
    <name type="scientific">marine sediment metagenome</name>
    <dbReference type="NCBI Taxonomy" id="412755"/>
    <lineage>
        <taxon>unclassified sequences</taxon>
        <taxon>metagenomes</taxon>
        <taxon>ecological metagenomes</taxon>
    </lineage>
</organism>
<sequence>MNKVLGSILLVAGTSIGAGMLALPVITATSGFFYSMLLLAVCWVFMVLTGLLVLEVNLNLGVSNSYISMAKATLGPWGNRLA</sequence>
<name>X1C2P8_9ZZZZ</name>
<reference evidence="9" key="1">
    <citation type="journal article" date="2014" name="Front. Microbiol.">
        <title>High frequency of phylogenetically diverse reductive dehalogenase-homologous genes in deep subseafloor sedimentary metagenomes.</title>
        <authorList>
            <person name="Kawai M."/>
            <person name="Futagami T."/>
            <person name="Toyoda A."/>
            <person name="Takaki Y."/>
            <person name="Nishi S."/>
            <person name="Hori S."/>
            <person name="Arai W."/>
            <person name="Tsubouchi T."/>
            <person name="Morono Y."/>
            <person name="Uchiyama I."/>
            <person name="Ito T."/>
            <person name="Fujiyama A."/>
            <person name="Inagaki F."/>
            <person name="Takami H."/>
        </authorList>
    </citation>
    <scope>NUCLEOTIDE SEQUENCE</scope>
    <source>
        <strain evidence="9">Expedition CK06-06</strain>
    </source>
</reference>
<comment type="caution">
    <text evidence="9">The sequence shown here is derived from an EMBL/GenBank/DDBJ whole genome shotgun (WGS) entry which is preliminary data.</text>
</comment>
<evidence type="ECO:0008006" key="10">
    <source>
        <dbReference type="Google" id="ProtNLM"/>
    </source>
</evidence>
<keyword evidence="2" id="KW-0813">Transport</keyword>
<keyword evidence="6 8" id="KW-1133">Transmembrane helix</keyword>
<proteinExistence type="predicted"/>
<evidence type="ECO:0000256" key="5">
    <source>
        <dbReference type="ARBA" id="ARBA00022692"/>
    </source>
</evidence>
<gene>
    <name evidence="9" type="ORF">S01H4_41852</name>
</gene>
<comment type="subcellular location">
    <subcellularLocation>
        <location evidence="1">Cell inner membrane</location>
        <topology evidence="1">Multi-pass membrane protein</topology>
    </subcellularLocation>
</comment>
<evidence type="ECO:0000256" key="3">
    <source>
        <dbReference type="ARBA" id="ARBA00022475"/>
    </source>
</evidence>
<keyword evidence="7 8" id="KW-0472">Membrane</keyword>
<evidence type="ECO:0000256" key="2">
    <source>
        <dbReference type="ARBA" id="ARBA00022448"/>
    </source>
</evidence>
<dbReference type="GO" id="GO:0003333">
    <property type="term" value="P:amino acid transmembrane transport"/>
    <property type="evidence" value="ECO:0007669"/>
    <property type="project" value="InterPro"/>
</dbReference>
<dbReference type="GO" id="GO:0005886">
    <property type="term" value="C:plasma membrane"/>
    <property type="evidence" value="ECO:0007669"/>
    <property type="project" value="UniProtKB-SubCell"/>
</dbReference>
<feature type="transmembrane region" description="Helical" evidence="8">
    <location>
        <begin position="32"/>
        <end position="54"/>
    </location>
</feature>
<dbReference type="EMBL" id="BART01022919">
    <property type="protein sequence ID" value="GAH02366.1"/>
    <property type="molecule type" value="Genomic_DNA"/>
</dbReference>
<feature type="non-terminal residue" evidence="9">
    <location>
        <position position="82"/>
    </location>
</feature>
<dbReference type="AlphaFoldDB" id="X1C2P8"/>
<dbReference type="PANTHER" id="PTHR32195:SF26">
    <property type="entry name" value="TRYPTOPHAN OR TYROSINE TRANSPORTER PROTEIN"/>
    <property type="match status" value="1"/>
</dbReference>
<evidence type="ECO:0000256" key="1">
    <source>
        <dbReference type="ARBA" id="ARBA00004429"/>
    </source>
</evidence>